<proteinExistence type="predicted"/>
<dbReference type="KEGG" id="pgis:I6I06_06510"/>
<keyword evidence="3" id="KW-1185">Reference proteome</keyword>
<feature type="domain" description="DUF746" evidence="1">
    <location>
        <begin position="42"/>
        <end position="102"/>
    </location>
</feature>
<protein>
    <submittedName>
        <fullName evidence="2">DUF746 domain-containing protein</fullName>
    </submittedName>
</protein>
<name>A0A7T4N4M2_9BURK</name>
<dbReference type="RefSeq" id="WP_167335637.1">
    <property type="nucleotide sequence ID" value="NZ_CP066075.1"/>
</dbReference>
<reference evidence="2 3" key="1">
    <citation type="submission" date="2020-12" db="EMBL/GenBank/DDBJ databases">
        <title>FDA dAtabase for Regulatory Grade micrObial Sequences (FDA-ARGOS): Supporting development and validation of Infectious Disease Dx tests.</title>
        <authorList>
            <person name="Nelson B."/>
            <person name="Plummer A."/>
            <person name="Tallon L."/>
            <person name="Sadzewicz L."/>
            <person name="Zhao X."/>
            <person name="Boylan J."/>
            <person name="Ott S."/>
            <person name="Bowen H."/>
            <person name="Vavikolanu K."/>
            <person name="Mehta A."/>
            <person name="Aluvathingal J."/>
            <person name="Nadendla S."/>
            <person name="Myers T."/>
            <person name="Yan Y."/>
            <person name="Sichtig H."/>
        </authorList>
    </citation>
    <scope>NUCLEOTIDE SEQUENCE [LARGE SCALE GENOMIC DNA]</scope>
    <source>
        <strain evidence="2 3">FDAARGOS_1049</strain>
    </source>
</reference>
<dbReference type="EMBL" id="CP066075">
    <property type="protein sequence ID" value="QQC65113.1"/>
    <property type="molecule type" value="Genomic_DNA"/>
</dbReference>
<evidence type="ECO:0000313" key="2">
    <source>
        <dbReference type="EMBL" id="QQC65113.1"/>
    </source>
</evidence>
<organism evidence="2 3">
    <name type="scientific">Paraburkholderia ginsengisoli</name>
    <dbReference type="NCBI Taxonomy" id="311231"/>
    <lineage>
        <taxon>Bacteria</taxon>
        <taxon>Pseudomonadati</taxon>
        <taxon>Pseudomonadota</taxon>
        <taxon>Betaproteobacteria</taxon>
        <taxon>Burkholderiales</taxon>
        <taxon>Burkholderiaceae</taxon>
        <taxon>Paraburkholderia</taxon>
    </lineage>
</organism>
<accession>A0A7T4N4M2</accession>
<dbReference type="InterPro" id="IPR008008">
    <property type="entry name" value="DUF746"/>
</dbReference>
<gene>
    <name evidence="2" type="ORF">I6I06_06510</name>
</gene>
<sequence length="142" mass="15786">MKKGYARLRTGPLPTYACDLCGHYFSRLSGTPFSHRPFRGQFDQVIALLSQSISCAQAAQQLGVMRHTVRKNVRLIRQWLLELDPSGHDEKLVQLGGHLTAAHDELHMPPGGIACEDRTLRSYSHEAINGHGKYAPQLSLLA</sequence>
<evidence type="ECO:0000259" key="1">
    <source>
        <dbReference type="Pfam" id="PF05344"/>
    </source>
</evidence>
<evidence type="ECO:0000313" key="3">
    <source>
        <dbReference type="Proteomes" id="UP000595610"/>
    </source>
</evidence>
<dbReference type="AlphaFoldDB" id="A0A7T4N4M2"/>
<dbReference type="Proteomes" id="UP000595610">
    <property type="component" value="Chromosome 1"/>
</dbReference>
<dbReference type="Pfam" id="PF05344">
    <property type="entry name" value="DUF746"/>
    <property type="match status" value="1"/>
</dbReference>